<evidence type="ECO:0000313" key="11">
    <source>
        <dbReference type="Proteomes" id="UP000014216"/>
    </source>
</evidence>
<feature type="domain" description="Acyl-ACP thioesterase-like C-terminal" evidence="9">
    <location>
        <begin position="155"/>
        <end position="244"/>
    </location>
</feature>
<evidence type="ECO:0000256" key="1">
    <source>
        <dbReference type="ARBA" id="ARBA00006500"/>
    </source>
</evidence>
<dbReference type="GO" id="GO:0016297">
    <property type="term" value="F:fatty acyl-[ACP] hydrolase activity"/>
    <property type="evidence" value="ECO:0007669"/>
    <property type="project" value="InterPro"/>
</dbReference>
<keyword evidence="3 10" id="KW-0378">Hydrolase</keyword>
<keyword evidence="5" id="KW-0809">Transit peptide</keyword>
<dbReference type="Pfam" id="PF20791">
    <property type="entry name" value="Acyl-ACP_TE_C"/>
    <property type="match status" value="1"/>
</dbReference>
<dbReference type="CDD" id="cd00586">
    <property type="entry name" value="4HBT"/>
    <property type="match status" value="1"/>
</dbReference>
<evidence type="ECO:0000259" key="8">
    <source>
        <dbReference type="Pfam" id="PF01643"/>
    </source>
</evidence>
<evidence type="ECO:0000256" key="5">
    <source>
        <dbReference type="ARBA" id="ARBA00022946"/>
    </source>
</evidence>
<keyword evidence="7" id="KW-0275">Fatty acid biosynthesis</keyword>
<dbReference type="EC" id="3.1.2.-" evidence="10"/>
<dbReference type="Pfam" id="PF01643">
    <property type="entry name" value="Acyl-ACP_TE"/>
    <property type="match status" value="1"/>
</dbReference>
<sequence>MSFEPIFSQKMLVPYSVMGANNHVRMDRLLSVFQDAAGIHAHQMGVSGFDLAQNQLKWVISRYQIRVNQPLQWPGPYELRTWRFPWKNLYEIRQFEMLSPDGVPHIQALSVWVMVKAANTRPVRLSYHMPPELMTQTGTPPDLWANTFDFVRWDHEAQFPVRIHDLDLNQHVNNTTYATWALETLPMPWLFNHVPVTLVINFLKETFYPGTVSVKTCVSDHTDPVTTRHGIFDESGDETLAVLTLTWKPNPHVPV</sequence>
<proteinExistence type="inferred from homology"/>
<dbReference type="InterPro" id="IPR049427">
    <property type="entry name" value="Acyl-ACP_TE_C"/>
</dbReference>
<dbReference type="EMBL" id="APJX01000005">
    <property type="protein sequence ID" value="EMS79306.1"/>
    <property type="molecule type" value="Genomic_DNA"/>
</dbReference>
<gene>
    <name evidence="10" type="ORF">Dpo_5c02320</name>
</gene>
<dbReference type="OrthoDB" id="9801517at2"/>
<keyword evidence="6" id="KW-0443">Lipid metabolism</keyword>
<accession>S0G5B0</accession>
<protein>
    <submittedName>
        <fullName evidence="10">Acyl-acyl carrier protein thioesterase</fullName>
        <ecNumber evidence="10">3.1.2.-</ecNumber>
    </submittedName>
</protein>
<dbReference type="AlphaFoldDB" id="S0G5B0"/>
<dbReference type="InterPro" id="IPR029069">
    <property type="entry name" value="HotDog_dom_sf"/>
</dbReference>
<dbReference type="Gene3D" id="3.10.129.10">
    <property type="entry name" value="Hotdog Thioesterase"/>
    <property type="match status" value="1"/>
</dbReference>
<dbReference type="GO" id="GO:0000036">
    <property type="term" value="F:acyl carrier activity"/>
    <property type="evidence" value="ECO:0007669"/>
    <property type="project" value="TreeGrafter"/>
</dbReference>
<keyword evidence="4" id="KW-0276">Fatty acid metabolism</keyword>
<dbReference type="PANTHER" id="PTHR31727:SF6">
    <property type="entry name" value="OLEOYL-ACYL CARRIER PROTEIN THIOESTERASE 1, CHLOROPLASTIC"/>
    <property type="match status" value="1"/>
</dbReference>
<comment type="caution">
    <text evidence="10">The sequence shown here is derived from an EMBL/GenBank/DDBJ whole genome shotgun (WGS) entry which is preliminary data.</text>
</comment>
<dbReference type="InterPro" id="IPR045023">
    <property type="entry name" value="FATA/B"/>
</dbReference>
<name>S0G5B0_9BACT</name>
<keyword evidence="2" id="KW-0444">Lipid biosynthesis</keyword>
<evidence type="ECO:0000256" key="3">
    <source>
        <dbReference type="ARBA" id="ARBA00022801"/>
    </source>
</evidence>
<keyword evidence="11" id="KW-1185">Reference proteome</keyword>
<evidence type="ECO:0000313" key="10">
    <source>
        <dbReference type="EMBL" id="EMS79306.1"/>
    </source>
</evidence>
<comment type="similarity">
    <text evidence="1">Belongs to the acyl-ACP thioesterase family.</text>
</comment>
<evidence type="ECO:0000256" key="6">
    <source>
        <dbReference type="ARBA" id="ARBA00023098"/>
    </source>
</evidence>
<evidence type="ECO:0000256" key="4">
    <source>
        <dbReference type="ARBA" id="ARBA00022832"/>
    </source>
</evidence>
<dbReference type="PANTHER" id="PTHR31727">
    <property type="entry name" value="OLEOYL-ACYL CARRIER PROTEIN THIOESTERASE 1, CHLOROPLASTIC"/>
    <property type="match status" value="1"/>
</dbReference>
<dbReference type="SUPFAM" id="SSF54637">
    <property type="entry name" value="Thioesterase/thiol ester dehydrase-isomerase"/>
    <property type="match status" value="2"/>
</dbReference>
<evidence type="ECO:0000259" key="9">
    <source>
        <dbReference type="Pfam" id="PF20791"/>
    </source>
</evidence>
<dbReference type="RefSeq" id="WP_006966420.1">
    <property type="nucleotide sequence ID" value="NZ_APJX01000005.1"/>
</dbReference>
<evidence type="ECO:0000256" key="7">
    <source>
        <dbReference type="ARBA" id="ARBA00023160"/>
    </source>
</evidence>
<dbReference type="InterPro" id="IPR002864">
    <property type="entry name" value="Acyl-ACP_thioesterase_NHD"/>
</dbReference>
<organism evidence="10 11">
    <name type="scientific">Desulfotignum phosphitoxidans DSM 13687</name>
    <dbReference type="NCBI Taxonomy" id="1286635"/>
    <lineage>
        <taxon>Bacteria</taxon>
        <taxon>Pseudomonadati</taxon>
        <taxon>Thermodesulfobacteriota</taxon>
        <taxon>Desulfobacteria</taxon>
        <taxon>Desulfobacterales</taxon>
        <taxon>Desulfobacteraceae</taxon>
        <taxon>Desulfotignum</taxon>
    </lineage>
</organism>
<evidence type="ECO:0000256" key="2">
    <source>
        <dbReference type="ARBA" id="ARBA00022516"/>
    </source>
</evidence>
<reference evidence="10 11" key="1">
    <citation type="journal article" date="2013" name="Genome Announc.">
        <title>Draft Genome Sequence of Desulfotignum phosphitoxidans DSM 13687 Strain FiPS-3.</title>
        <authorList>
            <person name="Poehlein A."/>
            <person name="Daniel R."/>
            <person name="Simeonova D.D."/>
        </authorList>
    </citation>
    <scope>NUCLEOTIDE SEQUENCE [LARGE SCALE GENOMIC DNA]</scope>
    <source>
        <strain evidence="10 11">DSM 13687</strain>
    </source>
</reference>
<dbReference type="Proteomes" id="UP000014216">
    <property type="component" value="Unassembled WGS sequence"/>
</dbReference>
<feature type="domain" description="Acyl-ACP thioesterase N-terminal hotdog" evidence="8">
    <location>
        <begin position="6"/>
        <end position="125"/>
    </location>
</feature>